<keyword evidence="2" id="KW-1185">Reference proteome</keyword>
<reference evidence="2" key="1">
    <citation type="submission" date="2017-01" db="EMBL/GenBank/DDBJ databases">
        <authorList>
            <person name="Wang Y."/>
            <person name="White M."/>
            <person name="Kvist S."/>
            <person name="Moncalvo J.-M."/>
        </authorList>
    </citation>
    <scope>NUCLEOTIDE SEQUENCE [LARGE SCALE GENOMIC DNA]</scope>
    <source>
        <strain evidence="2">ID-206-W2</strain>
    </source>
</reference>
<organism evidence="1 2">
    <name type="scientific">Smittium culicis</name>
    <dbReference type="NCBI Taxonomy" id="133412"/>
    <lineage>
        <taxon>Eukaryota</taxon>
        <taxon>Fungi</taxon>
        <taxon>Fungi incertae sedis</taxon>
        <taxon>Zoopagomycota</taxon>
        <taxon>Kickxellomycotina</taxon>
        <taxon>Harpellomycetes</taxon>
        <taxon>Harpellales</taxon>
        <taxon>Legeriomycetaceae</taxon>
        <taxon>Smittium</taxon>
    </lineage>
</organism>
<accession>A0A1R1X7Z5</accession>
<dbReference type="OrthoDB" id="5522521at2759"/>
<sequence length="100" mass="11303">MNLEPKVTSYLYLPLHNALLTGEKLRIWSKGRFDQSQAKTEASLANTILPTEGLFVKCKNGLKEKITRGSKHLKKRDTWDKIKPNWFSIGPGGKATFNNS</sequence>
<name>A0A1R1X7Z5_9FUNG</name>
<proteinExistence type="predicted"/>
<dbReference type="EMBL" id="LSSM01006450">
    <property type="protein sequence ID" value="OMJ10757.1"/>
    <property type="molecule type" value="Genomic_DNA"/>
</dbReference>
<dbReference type="Proteomes" id="UP000187429">
    <property type="component" value="Unassembled WGS sequence"/>
</dbReference>
<comment type="caution">
    <text evidence="1">The sequence shown here is derived from an EMBL/GenBank/DDBJ whole genome shotgun (WGS) entry which is preliminary data.</text>
</comment>
<evidence type="ECO:0000313" key="1">
    <source>
        <dbReference type="EMBL" id="OMJ10757.1"/>
    </source>
</evidence>
<dbReference type="AlphaFoldDB" id="A0A1R1X7Z5"/>
<gene>
    <name evidence="1" type="ORF">AYI69_g10111</name>
</gene>
<evidence type="ECO:0000313" key="2">
    <source>
        <dbReference type="Proteomes" id="UP000187429"/>
    </source>
</evidence>
<protein>
    <submittedName>
        <fullName evidence="1">Uncharacterized protein</fullName>
    </submittedName>
</protein>